<dbReference type="Gene3D" id="3.30.460.10">
    <property type="entry name" value="Beta Polymerase, domain 2"/>
    <property type="match status" value="1"/>
</dbReference>
<dbReference type="AlphaFoldDB" id="A0A1F6CK49"/>
<proteinExistence type="predicted"/>
<name>A0A1F6CK49_9BACT</name>
<comment type="caution">
    <text evidence="1">The sequence shown here is derived from an EMBL/GenBank/DDBJ whole genome shotgun (WGS) entry which is preliminary data.</text>
</comment>
<dbReference type="EMBL" id="MFKU01000002">
    <property type="protein sequence ID" value="OGG49252.1"/>
    <property type="molecule type" value="Genomic_DNA"/>
</dbReference>
<dbReference type="SUPFAM" id="SSF81301">
    <property type="entry name" value="Nucleotidyltransferase"/>
    <property type="match status" value="1"/>
</dbReference>
<dbReference type="Pfam" id="PF04229">
    <property type="entry name" value="GrpB"/>
    <property type="match status" value="1"/>
</dbReference>
<dbReference type="InterPro" id="IPR007344">
    <property type="entry name" value="GrpB/CoaE"/>
</dbReference>
<accession>A0A1F6CK49</accession>
<dbReference type="PANTHER" id="PTHR34822">
    <property type="entry name" value="GRPB DOMAIN PROTEIN (AFU_ORTHOLOGUE AFUA_1G01530)"/>
    <property type="match status" value="1"/>
</dbReference>
<dbReference type="Proteomes" id="UP000178815">
    <property type="component" value="Unassembled WGS sequence"/>
</dbReference>
<dbReference type="STRING" id="1798481.A2678_00635"/>
<evidence type="ECO:0000313" key="2">
    <source>
        <dbReference type="Proteomes" id="UP000178815"/>
    </source>
</evidence>
<dbReference type="InterPro" id="IPR043519">
    <property type="entry name" value="NT_sf"/>
</dbReference>
<sequence length="181" mass="20930">MIGLKRGVVKLASHDKEWALEFEKERTRLQENLGDRVIDIQHIGSTAVPKLCAKPIIDISIGIRRLKDANKLTRIMNLLGYRFHKKSAQEIFFAKGPDARRTHYVHVMRYKGAKWMTDMLFRDYLLTHVRHTIQYGHLKEKLAKKYPTDKESYTGGKNSFIKMTLQLATNHAARASSSARH</sequence>
<organism evidence="1 2">
    <name type="scientific">Candidatus Kaiserbacteria bacterium RIFCSPHIGHO2_01_FULL_53_31</name>
    <dbReference type="NCBI Taxonomy" id="1798481"/>
    <lineage>
        <taxon>Bacteria</taxon>
        <taxon>Candidatus Kaiseribacteriota</taxon>
    </lineage>
</organism>
<evidence type="ECO:0000313" key="1">
    <source>
        <dbReference type="EMBL" id="OGG49252.1"/>
    </source>
</evidence>
<gene>
    <name evidence="1" type="ORF">A2678_00635</name>
</gene>
<evidence type="ECO:0008006" key="3">
    <source>
        <dbReference type="Google" id="ProtNLM"/>
    </source>
</evidence>
<reference evidence="1 2" key="1">
    <citation type="journal article" date="2016" name="Nat. Commun.">
        <title>Thousands of microbial genomes shed light on interconnected biogeochemical processes in an aquifer system.</title>
        <authorList>
            <person name="Anantharaman K."/>
            <person name="Brown C.T."/>
            <person name="Hug L.A."/>
            <person name="Sharon I."/>
            <person name="Castelle C.J."/>
            <person name="Probst A.J."/>
            <person name="Thomas B.C."/>
            <person name="Singh A."/>
            <person name="Wilkins M.J."/>
            <person name="Karaoz U."/>
            <person name="Brodie E.L."/>
            <person name="Williams K.H."/>
            <person name="Hubbard S.S."/>
            <person name="Banfield J.F."/>
        </authorList>
    </citation>
    <scope>NUCLEOTIDE SEQUENCE [LARGE SCALE GENOMIC DNA]</scope>
</reference>
<protein>
    <recommendedName>
        <fullName evidence="3">Dephospho-CoA kinase</fullName>
    </recommendedName>
</protein>
<dbReference type="PANTHER" id="PTHR34822:SF1">
    <property type="entry name" value="GRPB FAMILY PROTEIN"/>
    <property type="match status" value="1"/>
</dbReference>